<evidence type="ECO:0000259" key="7">
    <source>
        <dbReference type="PROSITE" id="PS50112"/>
    </source>
</evidence>
<sequence>MPNQTVQLHSEMSEDVLNSLADGVFTVDRKLCITSFNRAAEEITGYRCDEVLGRPCKAVFASVACGTDCPVREALATGQPVINREFDILHKSGRKVPISISASVLRDAGGRIIGAVETIRDLSSLSSLKRELRTRYAFEEMVSRSEKMRRLFDVLPDIAASNATVLIQGESGTGKELVARAVHNLSPRRDRPLVVVNCGALPEQLLEAEIFGARRGAYTGAVENRPGRLEMAEGGTLFLDEIGDLPLPLQVKLLRVLENREYQPLGARQPQQADVRFVTATHRNIEQMVDKGTFRRDLYFRINVVSLCIPPLRERPEDIPLLVDCFLERLNLQYGKQIRGLAPAVLQQLLDYDYPGNVRELLNLLEQMVILGRNGELGPEHLPRGFVEHLSAQASPPRPARMPQREALIEMLDRHHGNRQQTAAELGVDRTTLWRWMKRYQLL</sequence>
<evidence type="ECO:0000256" key="4">
    <source>
        <dbReference type="ARBA" id="ARBA00023125"/>
    </source>
</evidence>
<dbReference type="Gene3D" id="3.30.450.20">
    <property type="entry name" value="PAS domain"/>
    <property type="match status" value="1"/>
</dbReference>
<keyword evidence="3" id="KW-0805">Transcription regulation</keyword>
<keyword evidence="5" id="KW-0804">Transcription</keyword>
<dbReference type="RefSeq" id="WP_085010955.1">
    <property type="nucleotide sequence ID" value="NZ_NAAD01000014.1"/>
</dbReference>
<dbReference type="CDD" id="cd00130">
    <property type="entry name" value="PAS"/>
    <property type="match status" value="1"/>
</dbReference>
<dbReference type="InterPro" id="IPR025944">
    <property type="entry name" value="Sigma_54_int_dom_CS"/>
</dbReference>
<gene>
    <name evidence="9" type="ORF">B5V00_11540</name>
</gene>
<feature type="domain" description="Sigma-54 factor interaction" evidence="6">
    <location>
        <begin position="141"/>
        <end position="370"/>
    </location>
</feature>
<keyword evidence="10" id="KW-1185">Reference proteome</keyword>
<dbReference type="Gene3D" id="3.40.50.300">
    <property type="entry name" value="P-loop containing nucleotide triphosphate hydrolases"/>
    <property type="match status" value="1"/>
</dbReference>
<dbReference type="STRING" id="1969733.B5V00_11540"/>
<evidence type="ECO:0000256" key="1">
    <source>
        <dbReference type="ARBA" id="ARBA00022741"/>
    </source>
</evidence>
<dbReference type="GO" id="GO:0005524">
    <property type="term" value="F:ATP binding"/>
    <property type="evidence" value="ECO:0007669"/>
    <property type="project" value="UniProtKB-KW"/>
</dbReference>
<dbReference type="InterPro" id="IPR025662">
    <property type="entry name" value="Sigma_54_int_dom_ATP-bd_1"/>
</dbReference>
<evidence type="ECO:0000259" key="8">
    <source>
        <dbReference type="PROSITE" id="PS50113"/>
    </source>
</evidence>
<dbReference type="Pfam" id="PF02954">
    <property type="entry name" value="HTH_8"/>
    <property type="match status" value="1"/>
</dbReference>
<dbReference type="PROSITE" id="PS50045">
    <property type="entry name" value="SIGMA54_INTERACT_4"/>
    <property type="match status" value="1"/>
</dbReference>
<dbReference type="AlphaFoldDB" id="A0A1X0Y0T4"/>
<proteinExistence type="predicted"/>
<dbReference type="Pfam" id="PF13426">
    <property type="entry name" value="PAS_9"/>
    <property type="match status" value="1"/>
</dbReference>
<dbReference type="EMBL" id="NAAD01000014">
    <property type="protein sequence ID" value="ORJ58726.1"/>
    <property type="molecule type" value="Genomic_DNA"/>
</dbReference>
<dbReference type="PANTHER" id="PTHR32071:SF122">
    <property type="entry name" value="SIGMA FACTOR"/>
    <property type="match status" value="1"/>
</dbReference>
<evidence type="ECO:0000259" key="6">
    <source>
        <dbReference type="PROSITE" id="PS50045"/>
    </source>
</evidence>
<keyword evidence="1" id="KW-0547">Nucleotide-binding</keyword>
<feature type="domain" description="PAS" evidence="7">
    <location>
        <begin position="9"/>
        <end position="54"/>
    </location>
</feature>
<dbReference type="Pfam" id="PF25601">
    <property type="entry name" value="AAA_lid_14"/>
    <property type="match status" value="1"/>
</dbReference>
<dbReference type="InterPro" id="IPR003593">
    <property type="entry name" value="AAA+_ATPase"/>
</dbReference>
<dbReference type="Proteomes" id="UP000193136">
    <property type="component" value="Unassembled WGS sequence"/>
</dbReference>
<dbReference type="PROSITE" id="PS00675">
    <property type="entry name" value="SIGMA54_INTERACT_1"/>
    <property type="match status" value="1"/>
</dbReference>
<dbReference type="PROSITE" id="PS00688">
    <property type="entry name" value="SIGMA54_INTERACT_3"/>
    <property type="match status" value="1"/>
</dbReference>
<dbReference type="SUPFAM" id="SSF46689">
    <property type="entry name" value="Homeodomain-like"/>
    <property type="match status" value="1"/>
</dbReference>
<dbReference type="PROSITE" id="PS50112">
    <property type="entry name" value="PAS"/>
    <property type="match status" value="1"/>
</dbReference>
<evidence type="ECO:0000256" key="5">
    <source>
        <dbReference type="ARBA" id="ARBA00023163"/>
    </source>
</evidence>
<dbReference type="Gene3D" id="1.10.10.60">
    <property type="entry name" value="Homeodomain-like"/>
    <property type="match status" value="1"/>
</dbReference>
<dbReference type="InterPro" id="IPR009057">
    <property type="entry name" value="Homeodomain-like_sf"/>
</dbReference>
<evidence type="ECO:0000313" key="9">
    <source>
        <dbReference type="EMBL" id="ORJ58726.1"/>
    </source>
</evidence>
<evidence type="ECO:0000256" key="3">
    <source>
        <dbReference type="ARBA" id="ARBA00023015"/>
    </source>
</evidence>
<dbReference type="PRINTS" id="PR01590">
    <property type="entry name" value="HTHFIS"/>
</dbReference>
<keyword evidence="2" id="KW-0067">ATP-binding</keyword>
<dbReference type="InterPro" id="IPR002078">
    <property type="entry name" value="Sigma_54_int"/>
</dbReference>
<dbReference type="CDD" id="cd00009">
    <property type="entry name" value="AAA"/>
    <property type="match status" value="1"/>
</dbReference>
<dbReference type="InterPro" id="IPR000014">
    <property type="entry name" value="PAS"/>
</dbReference>
<dbReference type="InterPro" id="IPR027417">
    <property type="entry name" value="P-loop_NTPase"/>
</dbReference>
<dbReference type="PROSITE" id="PS00676">
    <property type="entry name" value="SIGMA54_INTERACT_2"/>
    <property type="match status" value="1"/>
</dbReference>
<reference evidence="9 10" key="1">
    <citation type="submission" date="2017-03" db="EMBL/GenBank/DDBJ databases">
        <title>Genome sequence of Geothermobacter sp. EPR-M, Deep-Sea Iron Reducer.</title>
        <authorList>
            <person name="Tully B."/>
            <person name="Savalia P."/>
            <person name="Abuyen K."/>
            <person name="Baughan C."/>
            <person name="Romero E."/>
            <person name="Ronkowski C."/>
            <person name="Torres B."/>
            <person name="Tremblay J."/>
            <person name="Trujillo A."/>
            <person name="Tyler M."/>
            <person name="Perez-Rodriguez I."/>
            <person name="Amend J."/>
        </authorList>
    </citation>
    <scope>NUCLEOTIDE SEQUENCE [LARGE SCALE GENOMIC DNA]</scope>
    <source>
        <strain evidence="9 10">EPR-M</strain>
    </source>
</reference>
<dbReference type="InterPro" id="IPR000700">
    <property type="entry name" value="PAS-assoc_C"/>
</dbReference>
<dbReference type="SMART" id="SM00091">
    <property type="entry name" value="PAS"/>
    <property type="match status" value="1"/>
</dbReference>
<dbReference type="InterPro" id="IPR025943">
    <property type="entry name" value="Sigma_54_int_dom_ATP-bd_2"/>
</dbReference>
<dbReference type="NCBIfam" id="TIGR00229">
    <property type="entry name" value="sensory_box"/>
    <property type="match status" value="1"/>
</dbReference>
<comment type="caution">
    <text evidence="9">The sequence shown here is derived from an EMBL/GenBank/DDBJ whole genome shotgun (WGS) entry which is preliminary data.</text>
</comment>
<dbReference type="SMART" id="SM00382">
    <property type="entry name" value="AAA"/>
    <property type="match status" value="1"/>
</dbReference>
<evidence type="ECO:0000256" key="2">
    <source>
        <dbReference type="ARBA" id="ARBA00022840"/>
    </source>
</evidence>
<dbReference type="SUPFAM" id="SSF52540">
    <property type="entry name" value="P-loop containing nucleoside triphosphate hydrolases"/>
    <property type="match status" value="1"/>
</dbReference>
<dbReference type="GO" id="GO:0043565">
    <property type="term" value="F:sequence-specific DNA binding"/>
    <property type="evidence" value="ECO:0007669"/>
    <property type="project" value="InterPro"/>
</dbReference>
<keyword evidence="4" id="KW-0238">DNA-binding</keyword>
<dbReference type="GO" id="GO:0006355">
    <property type="term" value="P:regulation of DNA-templated transcription"/>
    <property type="evidence" value="ECO:0007669"/>
    <property type="project" value="InterPro"/>
</dbReference>
<dbReference type="FunFam" id="3.40.50.300:FF:000006">
    <property type="entry name" value="DNA-binding transcriptional regulator NtrC"/>
    <property type="match status" value="1"/>
</dbReference>
<evidence type="ECO:0000313" key="10">
    <source>
        <dbReference type="Proteomes" id="UP000193136"/>
    </source>
</evidence>
<dbReference type="Gene3D" id="1.10.8.60">
    <property type="match status" value="1"/>
</dbReference>
<dbReference type="OrthoDB" id="9814761at2"/>
<organism evidence="9 10">
    <name type="scientific">Geothermobacter hydrogeniphilus</name>
    <dbReference type="NCBI Taxonomy" id="1969733"/>
    <lineage>
        <taxon>Bacteria</taxon>
        <taxon>Pseudomonadati</taxon>
        <taxon>Thermodesulfobacteriota</taxon>
        <taxon>Desulfuromonadia</taxon>
        <taxon>Desulfuromonadales</taxon>
        <taxon>Geothermobacteraceae</taxon>
        <taxon>Geothermobacter</taxon>
    </lineage>
</organism>
<feature type="domain" description="PAC" evidence="8">
    <location>
        <begin position="82"/>
        <end position="134"/>
    </location>
</feature>
<dbReference type="PROSITE" id="PS50113">
    <property type="entry name" value="PAC"/>
    <property type="match status" value="1"/>
</dbReference>
<dbReference type="Pfam" id="PF00158">
    <property type="entry name" value="Sigma54_activat"/>
    <property type="match status" value="1"/>
</dbReference>
<protein>
    <submittedName>
        <fullName evidence="9">Fis family transcriptional regulator</fullName>
    </submittedName>
</protein>
<name>A0A1X0Y0T4_9BACT</name>
<dbReference type="InterPro" id="IPR002197">
    <property type="entry name" value="HTH_Fis"/>
</dbReference>
<accession>A0A1X0Y0T4</accession>
<dbReference type="InterPro" id="IPR058031">
    <property type="entry name" value="AAA_lid_NorR"/>
</dbReference>
<dbReference type="SUPFAM" id="SSF55785">
    <property type="entry name" value="PYP-like sensor domain (PAS domain)"/>
    <property type="match status" value="1"/>
</dbReference>
<dbReference type="PANTHER" id="PTHR32071">
    <property type="entry name" value="TRANSCRIPTIONAL REGULATORY PROTEIN"/>
    <property type="match status" value="1"/>
</dbReference>
<dbReference type="InterPro" id="IPR035965">
    <property type="entry name" value="PAS-like_dom_sf"/>
</dbReference>